<evidence type="ECO:0000313" key="2">
    <source>
        <dbReference type="EMBL" id="KAA0036179.1"/>
    </source>
</evidence>
<evidence type="ECO:0000256" key="1">
    <source>
        <dbReference type="SAM" id="MobiDB-lite"/>
    </source>
</evidence>
<name>A0A5D3D848_CUCMM</name>
<evidence type="ECO:0000313" key="5">
    <source>
        <dbReference type="Proteomes" id="UP000321947"/>
    </source>
</evidence>
<proteinExistence type="predicted"/>
<comment type="caution">
    <text evidence="3">The sequence shown here is derived from an EMBL/GenBank/DDBJ whole genome shotgun (WGS) entry which is preliminary data.</text>
</comment>
<dbReference type="Proteomes" id="UP000321393">
    <property type="component" value="Unassembled WGS sequence"/>
</dbReference>
<evidence type="ECO:0000313" key="4">
    <source>
        <dbReference type="Proteomes" id="UP000321393"/>
    </source>
</evidence>
<dbReference type="AlphaFoldDB" id="A0A5D3D848"/>
<reference evidence="4 5" key="1">
    <citation type="submission" date="2019-08" db="EMBL/GenBank/DDBJ databases">
        <title>Draft genome sequences of two oriental melons (Cucumis melo L. var makuwa).</title>
        <authorList>
            <person name="Kwon S.-Y."/>
        </authorList>
    </citation>
    <scope>NUCLEOTIDE SEQUENCE [LARGE SCALE GENOMIC DNA]</scope>
    <source>
        <strain evidence="5">cv. Chang Bougi</strain>
        <strain evidence="4">cv. SW 3</strain>
        <tissue evidence="3">Leaf</tissue>
    </source>
</reference>
<dbReference type="EMBL" id="SSTD01006800">
    <property type="protein sequence ID" value="TYK19724.1"/>
    <property type="molecule type" value="Genomic_DNA"/>
</dbReference>
<protein>
    <submittedName>
        <fullName evidence="3">Uncharacterized protein</fullName>
    </submittedName>
</protein>
<accession>A0A5D3D848</accession>
<sequence length="158" mass="17625">MKLSRQLSTARASLQATHEEAELSPKSSKRASHAHCPEPYASARVELFTPVEPPTILCVGFLQLRANLLQPRPQDCVARRDCQSDIDIDMIRVIQWVRSQPDYLSVSSGYTIDQFVRGVPLGSPKTSYVPLGSHVARVRERASRGRGKSKSKLARDQK</sequence>
<organism evidence="3 5">
    <name type="scientific">Cucumis melo var. makuwa</name>
    <name type="common">Oriental melon</name>
    <dbReference type="NCBI Taxonomy" id="1194695"/>
    <lineage>
        <taxon>Eukaryota</taxon>
        <taxon>Viridiplantae</taxon>
        <taxon>Streptophyta</taxon>
        <taxon>Embryophyta</taxon>
        <taxon>Tracheophyta</taxon>
        <taxon>Spermatophyta</taxon>
        <taxon>Magnoliopsida</taxon>
        <taxon>eudicotyledons</taxon>
        <taxon>Gunneridae</taxon>
        <taxon>Pentapetalae</taxon>
        <taxon>rosids</taxon>
        <taxon>fabids</taxon>
        <taxon>Cucurbitales</taxon>
        <taxon>Cucurbitaceae</taxon>
        <taxon>Benincaseae</taxon>
        <taxon>Cucumis</taxon>
    </lineage>
</organism>
<feature type="region of interest" description="Disordered" evidence="1">
    <location>
        <begin position="1"/>
        <end position="35"/>
    </location>
</feature>
<gene>
    <name evidence="3" type="ORF">E5676_scaffold214G00270</name>
    <name evidence="2" type="ORF">E6C27_scaffold69G00460</name>
</gene>
<feature type="compositionally biased region" description="Polar residues" evidence="1">
    <location>
        <begin position="1"/>
        <end position="16"/>
    </location>
</feature>
<dbReference type="EMBL" id="SSTE01019715">
    <property type="protein sequence ID" value="KAA0036179.1"/>
    <property type="molecule type" value="Genomic_DNA"/>
</dbReference>
<evidence type="ECO:0000313" key="3">
    <source>
        <dbReference type="EMBL" id="TYK19724.1"/>
    </source>
</evidence>
<dbReference type="Proteomes" id="UP000321947">
    <property type="component" value="Unassembled WGS sequence"/>
</dbReference>